<accession>A0A433RQL1</accession>
<organism evidence="2 3">
    <name type="scientific">Candidatus Kurthia intestinigallinarum</name>
    <dbReference type="NCBI Taxonomy" id="1562256"/>
    <lineage>
        <taxon>Bacteria</taxon>
        <taxon>Bacillati</taxon>
        <taxon>Bacillota</taxon>
        <taxon>Bacilli</taxon>
        <taxon>Bacillales</taxon>
        <taxon>Caryophanaceae</taxon>
        <taxon>Kurthia</taxon>
    </lineage>
</organism>
<comment type="caution">
    <text evidence="2">The sequence shown here is derived from an EMBL/GenBank/DDBJ whole genome shotgun (WGS) entry which is preliminary data.</text>
</comment>
<sequence length="133" mass="15384">MRSTLKSLWMSSIAALTAFMIVELVINVYRLSRLFALELTYTLLFIGIINGVLLIGAAVYLYRILNYTTNAWLTTALALMLFYTLLQLFTYFWPLHHAEALFPIFNVFIYGFIAVYFLALFGMLSFLKRQQLA</sequence>
<keyword evidence="1" id="KW-0472">Membrane</keyword>
<reference evidence="2 3" key="1">
    <citation type="submission" date="2014-11" db="EMBL/GenBank/DDBJ databases">
        <title>Genome sequence and analysis of novel Kurthia sp.</title>
        <authorList>
            <person name="Lawson J.N."/>
            <person name="Gonzalez J.E."/>
            <person name="Rinauldi L."/>
            <person name="Xuan Z."/>
            <person name="Firman A."/>
            <person name="Shaddox L."/>
            <person name="Trudeau A."/>
            <person name="Shah S."/>
            <person name="Reiman D."/>
        </authorList>
    </citation>
    <scope>NUCLEOTIDE SEQUENCE [LARGE SCALE GENOMIC DNA]</scope>
    <source>
        <strain evidence="2 3">3B1D</strain>
    </source>
</reference>
<evidence type="ECO:0000313" key="2">
    <source>
        <dbReference type="EMBL" id="RUS53069.1"/>
    </source>
</evidence>
<feature type="transmembrane region" description="Helical" evidence="1">
    <location>
        <begin position="7"/>
        <end position="29"/>
    </location>
</feature>
<keyword evidence="3" id="KW-1185">Reference proteome</keyword>
<gene>
    <name evidence="2" type="ORF">QI30_16065</name>
</gene>
<dbReference type="EMBL" id="JTFC01000041">
    <property type="protein sequence ID" value="RUS53069.1"/>
    <property type="molecule type" value="Genomic_DNA"/>
</dbReference>
<feature type="transmembrane region" description="Helical" evidence="1">
    <location>
        <begin position="41"/>
        <end position="62"/>
    </location>
</feature>
<keyword evidence="1" id="KW-0812">Transmembrane</keyword>
<protein>
    <submittedName>
        <fullName evidence="2">Uncharacterized protein</fullName>
    </submittedName>
</protein>
<dbReference type="Proteomes" id="UP000288623">
    <property type="component" value="Unassembled WGS sequence"/>
</dbReference>
<name>A0A433RQL1_9BACL</name>
<dbReference type="RefSeq" id="WP_126991615.1">
    <property type="nucleotide sequence ID" value="NZ_JTFC01000041.1"/>
</dbReference>
<feature type="transmembrane region" description="Helical" evidence="1">
    <location>
        <begin position="104"/>
        <end position="127"/>
    </location>
</feature>
<proteinExistence type="predicted"/>
<keyword evidence="1" id="KW-1133">Transmembrane helix</keyword>
<evidence type="ECO:0000256" key="1">
    <source>
        <dbReference type="SAM" id="Phobius"/>
    </source>
</evidence>
<evidence type="ECO:0000313" key="3">
    <source>
        <dbReference type="Proteomes" id="UP000288623"/>
    </source>
</evidence>
<feature type="transmembrane region" description="Helical" evidence="1">
    <location>
        <begin position="71"/>
        <end position="92"/>
    </location>
</feature>
<dbReference type="AlphaFoldDB" id="A0A433RQL1"/>